<dbReference type="OrthoDB" id="2516802at2759"/>
<dbReference type="Proteomes" id="UP000324748">
    <property type="component" value="Unassembled WGS sequence"/>
</dbReference>
<evidence type="ECO:0000256" key="1">
    <source>
        <dbReference type="SAM" id="MobiDB-lite"/>
    </source>
</evidence>
<dbReference type="EMBL" id="VSWC01000144">
    <property type="protein sequence ID" value="KAA1077701.1"/>
    <property type="molecule type" value="Genomic_DNA"/>
</dbReference>
<reference evidence="2 3" key="1">
    <citation type="submission" date="2019-05" db="EMBL/GenBank/DDBJ databases">
        <title>Emergence of the Ug99 lineage of the wheat stem rust pathogen through somatic hybridization.</title>
        <authorList>
            <person name="Li F."/>
            <person name="Upadhyaya N.M."/>
            <person name="Sperschneider J."/>
            <person name="Matny O."/>
            <person name="Nguyen-Phuc H."/>
            <person name="Mago R."/>
            <person name="Raley C."/>
            <person name="Miller M.E."/>
            <person name="Silverstein K.A.T."/>
            <person name="Henningsen E."/>
            <person name="Hirsch C.D."/>
            <person name="Visser B."/>
            <person name="Pretorius Z.A."/>
            <person name="Steffenson B.J."/>
            <person name="Schwessinger B."/>
            <person name="Dodds P.N."/>
            <person name="Figueroa M."/>
        </authorList>
    </citation>
    <scope>NUCLEOTIDE SEQUENCE [LARGE SCALE GENOMIC DNA]</scope>
    <source>
        <strain evidence="2">21-0</strain>
    </source>
</reference>
<evidence type="ECO:0000313" key="2">
    <source>
        <dbReference type="EMBL" id="KAA1077701.1"/>
    </source>
</evidence>
<comment type="caution">
    <text evidence="2">The sequence shown here is derived from an EMBL/GenBank/DDBJ whole genome shotgun (WGS) entry which is preliminary data.</text>
</comment>
<evidence type="ECO:0000313" key="3">
    <source>
        <dbReference type="Proteomes" id="UP000324748"/>
    </source>
</evidence>
<name>A0A5B0MLQ3_PUCGR</name>
<feature type="compositionally biased region" description="Polar residues" evidence="1">
    <location>
        <begin position="105"/>
        <end position="128"/>
    </location>
</feature>
<gene>
    <name evidence="2" type="ORF">PGT21_016668</name>
</gene>
<keyword evidence="3" id="KW-1185">Reference proteome</keyword>
<proteinExistence type="predicted"/>
<feature type="region of interest" description="Disordered" evidence="1">
    <location>
        <begin position="104"/>
        <end position="134"/>
    </location>
</feature>
<organism evidence="2 3">
    <name type="scientific">Puccinia graminis f. sp. tritici</name>
    <dbReference type="NCBI Taxonomy" id="56615"/>
    <lineage>
        <taxon>Eukaryota</taxon>
        <taxon>Fungi</taxon>
        <taxon>Dikarya</taxon>
        <taxon>Basidiomycota</taxon>
        <taxon>Pucciniomycotina</taxon>
        <taxon>Pucciniomycetes</taxon>
        <taxon>Pucciniales</taxon>
        <taxon>Pucciniaceae</taxon>
        <taxon>Puccinia</taxon>
    </lineage>
</organism>
<dbReference type="AlphaFoldDB" id="A0A5B0MLQ3"/>
<accession>A0A5B0MLQ3</accession>
<protein>
    <submittedName>
        <fullName evidence="2">Uncharacterized protein</fullName>
    </submittedName>
</protein>
<sequence length="134" mass="14880">MKDRVQDQDYTLMKDPPEPLLPVIDPAIKDLDLTFREVDPIQTSPAPNNLIAVPGPMAMYEAARKIPDKAKLDDKHFQDAINILNTPGGMMIFLVFREMQHYQEESQGPCKSTTISVGQIPGDQSSSKAPAPNF</sequence>